<dbReference type="Gene3D" id="1.10.10.10">
    <property type="entry name" value="Winged helix-like DNA-binding domain superfamily/Winged helix DNA-binding domain"/>
    <property type="match status" value="1"/>
</dbReference>
<dbReference type="EMBL" id="QBMP01000074">
    <property type="protein sequence ID" value="PZO56339.1"/>
    <property type="molecule type" value="Genomic_DNA"/>
</dbReference>
<feature type="compositionally biased region" description="Polar residues" evidence="4">
    <location>
        <begin position="1"/>
        <end position="11"/>
    </location>
</feature>
<proteinExistence type="predicted"/>
<sequence>MAPVFATTQKNASIGSRRSAGSLGSARSVGSIGKDSPSRSHFLSHSVTELDDQPKLIWFKRHDCLDSHGRGLWRIYRGYVRTLTWSPKGESVPLGFWSKGNIVGKAIAQANPYKAECLTAVAAEYLGDRYLCSQADVLLQVKQSNDLLRISHCRQAESRLLQFVCWLAHRFGRPTDEGRALQIKLTHQELADSIGITRVTVTRLLKVLEAEGKIKWAIREKLVFKATMEQFAGAFG</sequence>
<evidence type="ECO:0000313" key="7">
    <source>
        <dbReference type="Proteomes" id="UP000249794"/>
    </source>
</evidence>
<dbReference type="SMART" id="SM00419">
    <property type="entry name" value="HTH_CRP"/>
    <property type="match status" value="1"/>
</dbReference>
<reference evidence="7" key="1">
    <citation type="submission" date="2018-04" db="EMBL/GenBank/DDBJ databases">
        <authorList>
            <person name="Cornet L."/>
        </authorList>
    </citation>
    <scope>NUCLEOTIDE SEQUENCE [LARGE SCALE GENOMIC DNA]</scope>
</reference>
<gene>
    <name evidence="6" type="ORF">DCF15_08935</name>
</gene>
<name>A0A2W4XPQ3_9CYAN</name>
<feature type="region of interest" description="Disordered" evidence="4">
    <location>
        <begin position="1"/>
        <end position="40"/>
    </location>
</feature>
<evidence type="ECO:0000256" key="4">
    <source>
        <dbReference type="SAM" id="MobiDB-lite"/>
    </source>
</evidence>
<dbReference type="SUPFAM" id="SSF51206">
    <property type="entry name" value="cAMP-binding domain-like"/>
    <property type="match status" value="1"/>
</dbReference>
<dbReference type="CDD" id="cd00092">
    <property type="entry name" value="HTH_CRP"/>
    <property type="match status" value="1"/>
</dbReference>
<evidence type="ECO:0000256" key="2">
    <source>
        <dbReference type="ARBA" id="ARBA00023125"/>
    </source>
</evidence>
<protein>
    <submittedName>
        <fullName evidence="6">Replication/maintenance protein</fullName>
    </submittedName>
</protein>
<dbReference type="SUPFAM" id="SSF46785">
    <property type="entry name" value="Winged helix' DNA-binding domain"/>
    <property type="match status" value="1"/>
</dbReference>
<dbReference type="GO" id="GO:0003700">
    <property type="term" value="F:DNA-binding transcription factor activity"/>
    <property type="evidence" value="ECO:0007669"/>
    <property type="project" value="InterPro"/>
</dbReference>
<dbReference type="PROSITE" id="PS51063">
    <property type="entry name" value="HTH_CRP_2"/>
    <property type="match status" value="1"/>
</dbReference>
<dbReference type="InterPro" id="IPR036390">
    <property type="entry name" value="WH_DNA-bd_sf"/>
</dbReference>
<dbReference type="Pfam" id="PF13545">
    <property type="entry name" value="HTH_Crp_2"/>
    <property type="match status" value="1"/>
</dbReference>
<dbReference type="AlphaFoldDB" id="A0A2W4XPQ3"/>
<accession>A0A2W4XPQ3</accession>
<feature type="compositionally biased region" description="Low complexity" evidence="4">
    <location>
        <begin position="12"/>
        <end position="31"/>
    </location>
</feature>
<organism evidence="6 7">
    <name type="scientific">Phormidesmis priestleyi</name>
    <dbReference type="NCBI Taxonomy" id="268141"/>
    <lineage>
        <taxon>Bacteria</taxon>
        <taxon>Bacillati</taxon>
        <taxon>Cyanobacteriota</taxon>
        <taxon>Cyanophyceae</taxon>
        <taxon>Leptolyngbyales</taxon>
        <taxon>Leptolyngbyaceae</taxon>
        <taxon>Phormidesmis</taxon>
    </lineage>
</organism>
<dbReference type="InterPro" id="IPR018335">
    <property type="entry name" value="Tscrpt_reg_HTH_Crp-type_CS"/>
</dbReference>
<evidence type="ECO:0000256" key="3">
    <source>
        <dbReference type="ARBA" id="ARBA00023163"/>
    </source>
</evidence>
<dbReference type="GO" id="GO:0003677">
    <property type="term" value="F:DNA binding"/>
    <property type="evidence" value="ECO:0007669"/>
    <property type="project" value="UniProtKB-KW"/>
</dbReference>
<evidence type="ECO:0000256" key="1">
    <source>
        <dbReference type="ARBA" id="ARBA00023015"/>
    </source>
</evidence>
<dbReference type="Proteomes" id="UP000249794">
    <property type="component" value="Unassembled WGS sequence"/>
</dbReference>
<evidence type="ECO:0000313" key="6">
    <source>
        <dbReference type="EMBL" id="PZO56339.1"/>
    </source>
</evidence>
<evidence type="ECO:0000259" key="5">
    <source>
        <dbReference type="PROSITE" id="PS51063"/>
    </source>
</evidence>
<keyword evidence="1" id="KW-0805">Transcription regulation</keyword>
<keyword evidence="2" id="KW-0238">DNA-binding</keyword>
<dbReference type="InterPro" id="IPR018490">
    <property type="entry name" value="cNMP-bd_dom_sf"/>
</dbReference>
<keyword evidence="3" id="KW-0804">Transcription</keyword>
<reference evidence="6 7" key="2">
    <citation type="submission" date="2018-06" db="EMBL/GenBank/DDBJ databases">
        <title>Metagenomic assembly of (sub)arctic Cyanobacteria and their associated microbiome from non-axenic cultures.</title>
        <authorList>
            <person name="Baurain D."/>
        </authorList>
    </citation>
    <scope>NUCLEOTIDE SEQUENCE [LARGE SCALE GENOMIC DNA]</scope>
    <source>
        <strain evidence="6">ULC027bin1</strain>
    </source>
</reference>
<dbReference type="PRINTS" id="PR00034">
    <property type="entry name" value="HTHCRP"/>
</dbReference>
<dbReference type="InterPro" id="IPR036388">
    <property type="entry name" value="WH-like_DNA-bd_sf"/>
</dbReference>
<comment type="caution">
    <text evidence="6">The sequence shown here is derived from an EMBL/GenBank/DDBJ whole genome shotgun (WGS) entry which is preliminary data.</text>
</comment>
<dbReference type="InterPro" id="IPR012318">
    <property type="entry name" value="HTH_CRP"/>
</dbReference>
<feature type="domain" description="HTH crp-type" evidence="5">
    <location>
        <begin position="154"/>
        <end position="227"/>
    </location>
</feature>
<dbReference type="PROSITE" id="PS00042">
    <property type="entry name" value="HTH_CRP_1"/>
    <property type="match status" value="1"/>
</dbReference>